<evidence type="ECO:0000313" key="3">
    <source>
        <dbReference type="Proteomes" id="UP000183053"/>
    </source>
</evidence>
<dbReference type="AlphaFoldDB" id="A0A1H1D2D0"/>
<feature type="transmembrane region" description="Helical" evidence="1">
    <location>
        <begin position="52"/>
        <end position="73"/>
    </location>
</feature>
<dbReference type="Proteomes" id="UP000183053">
    <property type="component" value="Unassembled WGS sequence"/>
</dbReference>
<sequence>METNPEAGGTLDDALAAGAAGRRAALPWWLLTLDVLLVAGLWSAVFGGEQTWRNILLSFAVFALPVLAVWAIMRRRGRVGAFAPGSRAAVVFWSGFFGAMFAAMFATGHLEPGRPLTYLTVFLLVVVIYGGGRIAAERIAVGRPA</sequence>
<keyword evidence="1" id="KW-0472">Membrane</keyword>
<keyword evidence="1" id="KW-1133">Transmembrane helix</keyword>
<reference evidence="3" key="1">
    <citation type="submission" date="2016-10" db="EMBL/GenBank/DDBJ databases">
        <authorList>
            <person name="Varghese N."/>
            <person name="Submissions S."/>
        </authorList>
    </citation>
    <scope>NUCLEOTIDE SEQUENCE [LARGE SCALE GENOMIC DNA]</scope>
    <source>
        <strain evidence="3">DSM 44142</strain>
    </source>
</reference>
<protein>
    <submittedName>
        <fullName evidence="2">Uncharacterized protein</fullName>
    </submittedName>
</protein>
<evidence type="ECO:0000313" key="2">
    <source>
        <dbReference type="EMBL" id="SDQ70298.1"/>
    </source>
</evidence>
<feature type="transmembrane region" description="Helical" evidence="1">
    <location>
        <begin position="118"/>
        <end position="136"/>
    </location>
</feature>
<organism evidence="2 3">
    <name type="scientific">Tsukamurella pulmonis</name>
    <dbReference type="NCBI Taxonomy" id="47312"/>
    <lineage>
        <taxon>Bacteria</taxon>
        <taxon>Bacillati</taxon>
        <taxon>Actinomycetota</taxon>
        <taxon>Actinomycetes</taxon>
        <taxon>Mycobacteriales</taxon>
        <taxon>Tsukamurellaceae</taxon>
        <taxon>Tsukamurella</taxon>
    </lineage>
</organism>
<proteinExistence type="predicted"/>
<dbReference type="RefSeq" id="WP_068566460.1">
    <property type="nucleotide sequence ID" value="NZ_FNLF01000002.1"/>
</dbReference>
<evidence type="ECO:0000256" key="1">
    <source>
        <dbReference type="SAM" id="Phobius"/>
    </source>
</evidence>
<feature type="transmembrane region" description="Helical" evidence="1">
    <location>
        <begin position="85"/>
        <end position="106"/>
    </location>
</feature>
<name>A0A1H1D2D0_9ACTN</name>
<dbReference type="STRING" id="47312.SAMN04489765_1493"/>
<keyword evidence="3" id="KW-1185">Reference proteome</keyword>
<feature type="transmembrane region" description="Helical" evidence="1">
    <location>
        <begin position="28"/>
        <end position="46"/>
    </location>
</feature>
<gene>
    <name evidence="2" type="ORF">SAMN04489765_1493</name>
</gene>
<dbReference type="OrthoDB" id="4774005at2"/>
<dbReference type="EMBL" id="FNLF01000002">
    <property type="protein sequence ID" value="SDQ70298.1"/>
    <property type="molecule type" value="Genomic_DNA"/>
</dbReference>
<accession>A0A1H1D2D0</accession>
<keyword evidence="1" id="KW-0812">Transmembrane</keyword>